<organism evidence="1 2">
    <name type="scientific">Dreissena polymorpha</name>
    <name type="common">Zebra mussel</name>
    <name type="synonym">Mytilus polymorpha</name>
    <dbReference type="NCBI Taxonomy" id="45954"/>
    <lineage>
        <taxon>Eukaryota</taxon>
        <taxon>Metazoa</taxon>
        <taxon>Spiralia</taxon>
        <taxon>Lophotrochozoa</taxon>
        <taxon>Mollusca</taxon>
        <taxon>Bivalvia</taxon>
        <taxon>Autobranchia</taxon>
        <taxon>Heteroconchia</taxon>
        <taxon>Euheterodonta</taxon>
        <taxon>Imparidentia</taxon>
        <taxon>Neoheterodontei</taxon>
        <taxon>Myida</taxon>
        <taxon>Dreissenoidea</taxon>
        <taxon>Dreissenidae</taxon>
        <taxon>Dreissena</taxon>
    </lineage>
</organism>
<evidence type="ECO:0000313" key="1">
    <source>
        <dbReference type="EMBL" id="KAH3715745.1"/>
    </source>
</evidence>
<sequence length="71" mass="7899">MGNEPNDKADILNRQYESVFTHENQEHVPSPPGTPLPSMSEICVTEAVWRSCCAKSIHGRLQDLTVYLAVS</sequence>
<name>A0A9D4HDN7_DREPO</name>
<reference evidence="1" key="1">
    <citation type="journal article" date="2019" name="bioRxiv">
        <title>The Genome of the Zebra Mussel, Dreissena polymorpha: A Resource for Invasive Species Research.</title>
        <authorList>
            <person name="McCartney M.A."/>
            <person name="Auch B."/>
            <person name="Kono T."/>
            <person name="Mallez S."/>
            <person name="Zhang Y."/>
            <person name="Obille A."/>
            <person name="Becker A."/>
            <person name="Abrahante J.E."/>
            <person name="Garbe J."/>
            <person name="Badalamenti J.P."/>
            <person name="Herman A."/>
            <person name="Mangelson H."/>
            <person name="Liachko I."/>
            <person name="Sullivan S."/>
            <person name="Sone E.D."/>
            <person name="Koren S."/>
            <person name="Silverstein K.A.T."/>
            <person name="Beckman K.B."/>
            <person name="Gohl D.M."/>
        </authorList>
    </citation>
    <scope>NUCLEOTIDE SEQUENCE</scope>
    <source>
        <strain evidence="1">Duluth1</strain>
        <tissue evidence="1">Whole animal</tissue>
    </source>
</reference>
<reference evidence="1" key="2">
    <citation type="submission" date="2020-11" db="EMBL/GenBank/DDBJ databases">
        <authorList>
            <person name="McCartney M.A."/>
            <person name="Auch B."/>
            <person name="Kono T."/>
            <person name="Mallez S."/>
            <person name="Becker A."/>
            <person name="Gohl D.M."/>
            <person name="Silverstein K.A.T."/>
            <person name="Koren S."/>
            <person name="Bechman K.B."/>
            <person name="Herman A."/>
            <person name="Abrahante J.E."/>
            <person name="Garbe J."/>
        </authorList>
    </citation>
    <scope>NUCLEOTIDE SEQUENCE</scope>
    <source>
        <strain evidence="1">Duluth1</strain>
        <tissue evidence="1">Whole animal</tissue>
    </source>
</reference>
<comment type="caution">
    <text evidence="1">The sequence shown here is derived from an EMBL/GenBank/DDBJ whole genome shotgun (WGS) entry which is preliminary data.</text>
</comment>
<dbReference type="Proteomes" id="UP000828390">
    <property type="component" value="Unassembled WGS sequence"/>
</dbReference>
<gene>
    <name evidence="1" type="ORF">DPMN_058457</name>
</gene>
<protein>
    <submittedName>
        <fullName evidence="1">Uncharacterized protein</fullName>
    </submittedName>
</protein>
<dbReference type="AlphaFoldDB" id="A0A9D4HDN7"/>
<dbReference type="EMBL" id="JAIWYP010000013">
    <property type="protein sequence ID" value="KAH3715745.1"/>
    <property type="molecule type" value="Genomic_DNA"/>
</dbReference>
<evidence type="ECO:0000313" key="2">
    <source>
        <dbReference type="Proteomes" id="UP000828390"/>
    </source>
</evidence>
<accession>A0A9D4HDN7</accession>
<keyword evidence="2" id="KW-1185">Reference proteome</keyword>
<proteinExistence type="predicted"/>